<dbReference type="EMBL" id="JASCZI010121192">
    <property type="protein sequence ID" value="MED6160417.1"/>
    <property type="molecule type" value="Genomic_DNA"/>
</dbReference>
<feature type="region of interest" description="Disordered" evidence="2">
    <location>
        <begin position="444"/>
        <end position="467"/>
    </location>
</feature>
<organism evidence="3 4">
    <name type="scientific">Stylosanthes scabra</name>
    <dbReference type="NCBI Taxonomy" id="79078"/>
    <lineage>
        <taxon>Eukaryota</taxon>
        <taxon>Viridiplantae</taxon>
        <taxon>Streptophyta</taxon>
        <taxon>Embryophyta</taxon>
        <taxon>Tracheophyta</taxon>
        <taxon>Spermatophyta</taxon>
        <taxon>Magnoliopsida</taxon>
        <taxon>eudicotyledons</taxon>
        <taxon>Gunneridae</taxon>
        <taxon>Pentapetalae</taxon>
        <taxon>rosids</taxon>
        <taxon>fabids</taxon>
        <taxon>Fabales</taxon>
        <taxon>Fabaceae</taxon>
        <taxon>Papilionoideae</taxon>
        <taxon>50 kb inversion clade</taxon>
        <taxon>dalbergioids sensu lato</taxon>
        <taxon>Dalbergieae</taxon>
        <taxon>Pterocarpus clade</taxon>
        <taxon>Stylosanthes</taxon>
    </lineage>
</organism>
<evidence type="ECO:0000256" key="2">
    <source>
        <dbReference type="SAM" id="MobiDB-lite"/>
    </source>
</evidence>
<evidence type="ECO:0000313" key="3">
    <source>
        <dbReference type="EMBL" id="MED6160417.1"/>
    </source>
</evidence>
<feature type="region of interest" description="Disordered" evidence="2">
    <location>
        <begin position="233"/>
        <end position="287"/>
    </location>
</feature>
<sequence length="476" mass="52103">MPIYHDYHGDFHNSINSSWNQIQASLKILLPTYQPIPSDNLDQLSFLSYQKQKRICADFKQTYQESENQKSEYESQEEATIQNAIKITVSSTLHQPDPDIPSEINEGKFGVQYSDSTISDSIKQDLNSDKNRSQFQSQYDKDEDELNKRRLYRGSEDRIAAVVLQRPPPEPPDPKSLAVGEGEPVSSAVAAETRSCRSADLMAAVTGIHSGAEDGAVTKGKVEEHAYLVLAREVTRPPPKPPNPDSHTMAFGEASTSTSTNRNERSTANNGAEGGAFAEGKRKAATKEGRVMRLETVSRKTAFMTQVGDDDMAADLTGGGHADVVDNGIGGSSVEVGVSLREKWTLSSEAGSTTSVTAKGGVALRNGEARFCRVSPIVANTPLLLAAVLPWNRVKGKRHTTGGLLGGTVQWRSLSLSQVSEPVRGKRRGSYRRRKQRLEYSLKPTATSQQRIHGRGKQQQVECGGKRGHHYHCCPN</sequence>
<name>A0ABU6UGK7_9FABA</name>
<feature type="coiled-coil region" evidence="1">
    <location>
        <begin position="49"/>
        <end position="83"/>
    </location>
</feature>
<evidence type="ECO:0000313" key="4">
    <source>
        <dbReference type="Proteomes" id="UP001341840"/>
    </source>
</evidence>
<gene>
    <name evidence="3" type="ORF">PIB30_051392</name>
</gene>
<keyword evidence="4" id="KW-1185">Reference proteome</keyword>
<feature type="region of interest" description="Disordered" evidence="2">
    <location>
        <begin position="164"/>
        <end position="191"/>
    </location>
</feature>
<protein>
    <submittedName>
        <fullName evidence="3">Uncharacterized protein</fullName>
    </submittedName>
</protein>
<dbReference type="Proteomes" id="UP001341840">
    <property type="component" value="Unassembled WGS sequence"/>
</dbReference>
<proteinExistence type="predicted"/>
<feature type="compositionally biased region" description="Low complexity" evidence="2">
    <location>
        <begin position="253"/>
        <end position="278"/>
    </location>
</feature>
<keyword evidence="1" id="KW-0175">Coiled coil</keyword>
<feature type="compositionally biased region" description="Polar residues" evidence="2">
    <location>
        <begin position="444"/>
        <end position="461"/>
    </location>
</feature>
<evidence type="ECO:0000256" key="1">
    <source>
        <dbReference type="SAM" id="Coils"/>
    </source>
</evidence>
<reference evidence="3 4" key="1">
    <citation type="journal article" date="2023" name="Plants (Basel)">
        <title>Bridging the Gap: Combining Genomics and Transcriptomics Approaches to Understand Stylosanthes scabra, an Orphan Legume from the Brazilian Caatinga.</title>
        <authorList>
            <person name="Ferreira-Neto J.R.C."/>
            <person name="da Silva M.D."/>
            <person name="Binneck E."/>
            <person name="de Melo N.F."/>
            <person name="da Silva R.H."/>
            <person name="de Melo A.L.T.M."/>
            <person name="Pandolfi V."/>
            <person name="Bustamante F.O."/>
            <person name="Brasileiro-Vidal A.C."/>
            <person name="Benko-Iseppon A.M."/>
        </authorList>
    </citation>
    <scope>NUCLEOTIDE SEQUENCE [LARGE SCALE GENOMIC DNA]</scope>
    <source>
        <tissue evidence="3">Leaves</tissue>
    </source>
</reference>
<comment type="caution">
    <text evidence="3">The sequence shown here is derived from an EMBL/GenBank/DDBJ whole genome shotgun (WGS) entry which is preliminary data.</text>
</comment>
<accession>A0ABU6UGK7</accession>